<evidence type="ECO:0000313" key="1">
    <source>
        <dbReference type="EMBL" id="CAI9297557.1"/>
    </source>
</evidence>
<organism evidence="1 2">
    <name type="scientific">Lactuca saligna</name>
    <name type="common">Willowleaf lettuce</name>
    <dbReference type="NCBI Taxonomy" id="75948"/>
    <lineage>
        <taxon>Eukaryota</taxon>
        <taxon>Viridiplantae</taxon>
        <taxon>Streptophyta</taxon>
        <taxon>Embryophyta</taxon>
        <taxon>Tracheophyta</taxon>
        <taxon>Spermatophyta</taxon>
        <taxon>Magnoliopsida</taxon>
        <taxon>eudicotyledons</taxon>
        <taxon>Gunneridae</taxon>
        <taxon>Pentapetalae</taxon>
        <taxon>asterids</taxon>
        <taxon>campanulids</taxon>
        <taxon>Asterales</taxon>
        <taxon>Asteraceae</taxon>
        <taxon>Cichorioideae</taxon>
        <taxon>Cichorieae</taxon>
        <taxon>Lactucinae</taxon>
        <taxon>Lactuca</taxon>
    </lineage>
</organism>
<evidence type="ECO:0000313" key="2">
    <source>
        <dbReference type="Proteomes" id="UP001177003"/>
    </source>
</evidence>
<protein>
    <submittedName>
        <fullName evidence="1">Uncharacterized protein</fullName>
    </submittedName>
</protein>
<proteinExistence type="predicted"/>
<name>A0AA35ZTG0_LACSI</name>
<dbReference type="AlphaFoldDB" id="A0AA35ZTG0"/>
<keyword evidence="2" id="KW-1185">Reference proteome</keyword>
<dbReference type="Proteomes" id="UP001177003">
    <property type="component" value="Chromosome 8"/>
</dbReference>
<sequence>MEFYADDLVPWLENQTSNLATGSASVSVTIAMDALVPSSNTHLQTLRPAANGSVGILWCRGGEEGWPISSINFIRNHLRFLGLFEFIRLGSAYDFIMSKHSFDSWMNTSSDFGTYKSTSSHLGFPITTSTFWFFFLNINSMEIICDLYSQWCGGWLGCRKTRGAISLFQRPFVGLVLVVGNDKAKGRRATVGRNMEMGLRLLIVGGIRWENGCWQWCFLVVYRG</sequence>
<accession>A0AA35ZTG0</accession>
<dbReference type="EMBL" id="OX465084">
    <property type="protein sequence ID" value="CAI9297557.1"/>
    <property type="molecule type" value="Genomic_DNA"/>
</dbReference>
<reference evidence="1" key="1">
    <citation type="submission" date="2023-04" db="EMBL/GenBank/DDBJ databases">
        <authorList>
            <person name="Vijverberg K."/>
            <person name="Xiong W."/>
            <person name="Schranz E."/>
        </authorList>
    </citation>
    <scope>NUCLEOTIDE SEQUENCE</scope>
</reference>
<gene>
    <name evidence="1" type="ORF">LSALG_LOCUS36363</name>
</gene>